<dbReference type="RefSeq" id="WP_386737032.1">
    <property type="nucleotide sequence ID" value="NZ_JBHRXI010000017.1"/>
</dbReference>
<dbReference type="Pfam" id="PF12096">
    <property type="entry name" value="DUF3572"/>
    <property type="match status" value="1"/>
</dbReference>
<evidence type="ECO:0000313" key="2">
    <source>
        <dbReference type="Proteomes" id="UP001595629"/>
    </source>
</evidence>
<organism evidence="1 2">
    <name type="scientific">Lutimaribacter marinistellae</name>
    <dbReference type="NCBI Taxonomy" id="1820329"/>
    <lineage>
        <taxon>Bacteria</taxon>
        <taxon>Pseudomonadati</taxon>
        <taxon>Pseudomonadota</taxon>
        <taxon>Alphaproteobacteria</taxon>
        <taxon>Rhodobacterales</taxon>
        <taxon>Roseobacteraceae</taxon>
        <taxon>Lutimaribacter</taxon>
    </lineage>
</organism>
<accession>A0ABV7TMT8</accession>
<keyword evidence="2" id="KW-1185">Reference proteome</keyword>
<name>A0ABV7TMT8_9RHOB</name>
<dbReference type="EMBL" id="JBHRXI010000017">
    <property type="protein sequence ID" value="MFC3615763.1"/>
    <property type="molecule type" value="Genomic_DNA"/>
</dbReference>
<protein>
    <submittedName>
        <fullName evidence="1">DUF3572 domain-containing protein</fullName>
    </submittedName>
</protein>
<dbReference type="InterPro" id="IPR021955">
    <property type="entry name" value="DUF3572"/>
</dbReference>
<evidence type="ECO:0000313" key="1">
    <source>
        <dbReference type="EMBL" id="MFC3615763.1"/>
    </source>
</evidence>
<sequence>MPNSADAAETLALGVLAWLVANEDLLPVFLGATGASEADLRARAGDRDFLVSVLDFLVMDDLWVVAFCDATGTAYDRPERARAMLAGAAGTHWT</sequence>
<comment type="caution">
    <text evidence="1">The sequence shown here is derived from an EMBL/GenBank/DDBJ whole genome shotgun (WGS) entry which is preliminary data.</text>
</comment>
<gene>
    <name evidence="1" type="ORF">ACFORG_18565</name>
</gene>
<dbReference type="Proteomes" id="UP001595629">
    <property type="component" value="Unassembled WGS sequence"/>
</dbReference>
<reference evidence="2" key="1">
    <citation type="journal article" date="2019" name="Int. J. Syst. Evol. Microbiol.">
        <title>The Global Catalogue of Microorganisms (GCM) 10K type strain sequencing project: providing services to taxonomists for standard genome sequencing and annotation.</title>
        <authorList>
            <consortium name="The Broad Institute Genomics Platform"/>
            <consortium name="The Broad Institute Genome Sequencing Center for Infectious Disease"/>
            <person name="Wu L."/>
            <person name="Ma J."/>
        </authorList>
    </citation>
    <scope>NUCLEOTIDE SEQUENCE [LARGE SCALE GENOMIC DNA]</scope>
    <source>
        <strain evidence="2">KCTC 42911</strain>
    </source>
</reference>
<proteinExistence type="predicted"/>